<feature type="transmembrane region" description="Helical" evidence="1">
    <location>
        <begin position="55"/>
        <end position="73"/>
    </location>
</feature>
<organism evidence="2 3">
    <name type="scientific">Mycobacterium gordonae</name>
    <dbReference type="NCBI Taxonomy" id="1778"/>
    <lineage>
        <taxon>Bacteria</taxon>
        <taxon>Bacillati</taxon>
        <taxon>Actinomycetota</taxon>
        <taxon>Actinomycetes</taxon>
        <taxon>Mycobacteriales</taxon>
        <taxon>Mycobacteriaceae</taxon>
        <taxon>Mycobacterium</taxon>
    </lineage>
</organism>
<evidence type="ECO:0000256" key="1">
    <source>
        <dbReference type="SAM" id="Phobius"/>
    </source>
</evidence>
<keyword evidence="1" id="KW-0812">Transmembrane</keyword>
<dbReference type="Proteomes" id="UP000193928">
    <property type="component" value="Unassembled WGS sequence"/>
</dbReference>
<proteinExistence type="predicted"/>
<gene>
    <name evidence="2" type="ORF">AWC08_26455</name>
</gene>
<feature type="transmembrane region" description="Helical" evidence="1">
    <location>
        <begin position="21"/>
        <end position="43"/>
    </location>
</feature>
<protein>
    <submittedName>
        <fullName evidence="2">Uncharacterized protein</fullName>
    </submittedName>
</protein>
<reference evidence="2 3" key="1">
    <citation type="submission" date="2016-01" db="EMBL/GenBank/DDBJ databases">
        <title>The new phylogeny of the genus Mycobacterium.</title>
        <authorList>
            <person name="Tarcisio F."/>
            <person name="Conor M."/>
            <person name="Antonella G."/>
            <person name="Elisabetta G."/>
            <person name="Giulia F.S."/>
            <person name="Sara T."/>
            <person name="Anna F."/>
            <person name="Clotilde B."/>
            <person name="Roberto B."/>
            <person name="Veronica D.S."/>
            <person name="Fabio R."/>
            <person name="Monica P."/>
            <person name="Olivier J."/>
            <person name="Enrico T."/>
            <person name="Nicola S."/>
        </authorList>
    </citation>
    <scope>NUCLEOTIDE SEQUENCE [LARGE SCALE GENOMIC DNA]</scope>
    <source>
        <strain evidence="2 3">DSM 44160</strain>
    </source>
</reference>
<name>A0A1X1WDK7_MYCGO</name>
<evidence type="ECO:0000313" key="3">
    <source>
        <dbReference type="Proteomes" id="UP000193928"/>
    </source>
</evidence>
<sequence length="209" mass="23988">MRSCDVVGPVRFKARKTAVGVLSLIVLMYAVPFFLLVITAAATGYPVPHGDYEKFRATMVLPLSLLAVAYLHAQVRQRLAVQRGVVDRDGTITLIRYGRERPFDLAAYPYVRLKRFVWGAPRRVVRHVPGMLIMRRDSPVTFWNALSTHIFPRFNDERVIVFFQSWWTADGGWIAPDAMGEVFRQACIRAGRRPVFDTEFGRSDWEVRD</sequence>
<keyword evidence="1" id="KW-0472">Membrane</keyword>
<comment type="caution">
    <text evidence="2">The sequence shown here is derived from an EMBL/GenBank/DDBJ whole genome shotgun (WGS) entry which is preliminary data.</text>
</comment>
<evidence type="ECO:0000313" key="2">
    <source>
        <dbReference type="EMBL" id="ORV84659.1"/>
    </source>
</evidence>
<accession>A0A1X1WDK7</accession>
<dbReference type="EMBL" id="LQOY01000094">
    <property type="protein sequence ID" value="ORV84659.1"/>
    <property type="molecule type" value="Genomic_DNA"/>
</dbReference>
<dbReference type="AlphaFoldDB" id="A0A1X1WDK7"/>
<keyword evidence="1" id="KW-1133">Transmembrane helix</keyword>
<keyword evidence="3" id="KW-1185">Reference proteome</keyword>